<name>A0A1X2GNR8_9FUNG</name>
<feature type="region of interest" description="Disordered" evidence="1">
    <location>
        <begin position="19"/>
        <end position="39"/>
    </location>
</feature>
<protein>
    <recommendedName>
        <fullName evidence="4">Myb-like domain-containing protein</fullName>
    </recommendedName>
</protein>
<sequence>MDLASILNPMAPCFSKHRMGRTTLQSPPPSPRNEQVFSSMKPRSRFSLLEDSIICEGVANGLTWGQISGRLPHRKRATCFNRYRTLQGIRKSRKSSISSTSSAPSPSPSSSYSTSKLHIYRWYPSPPPTVADPYDPSSPCYHRDQRRSSVCSTLSACSLPSPASTFYQSSRRSSIASVSFFPSSPSFPYPH</sequence>
<proteinExistence type="predicted"/>
<evidence type="ECO:0000313" key="2">
    <source>
        <dbReference type="EMBL" id="ORX58069.1"/>
    </source>
</evidence>
<dbReference type="EMBL" id="MCGT01000007">
    <property type="protein sequence ID" value="ORX58069.1"/>
    <property type="molecule type" value="Genomic_DNA"/>
</dbReference>
<evidence type="ECO:0000313" key="3">
    <source>
        <dbReference type="Proteomes" id="UP000242146"/>
    </source>
</evidence>
<organism evidence="2 3">
    <name type="scientific">Hesseltinella vesiculosa</name>
    <dbReference type="NCBI Taxonomy" id="101127"/>
    <lineage>
        <taxon>Eukaryota</taxon>
        <taxon>Fungi</taxon>
        <taxon>Fungi incertae sedis</taxon>
        <taxon>Mucoromycota</taxon>
        <taxon>Mucoromycotina</taxon>
        <taxon>Mucoromycetes</taxon>
        <taxon>Mucorales</taxon>
        <taxon>Cunninghamellaceae</taxon>
        <taxon>Hesseltinella</taxon>
    </lineage>
</organism>
<feature type="region of interest" description="Disordered" evidence="1">
    <location>
        <begin position="90"/>
        <end position="113"/>
    </location>
</feature>
<evidence type="ECO:0008006" key="4">
    <source>
        <dbReference type="Google" id="ProtNLM"/>
    </source>
</evidence>
<feature type="compositionally biased region" description="Low complexity" evidence="1">
    <location>
        <begin position="95"/>
        <end position="113"/>
    </location>
</feature>
<dbReference type="Proteomes" id="UP000242146">
    <property type="component" value="Unassembled WGS sequence"/>
</dbReference>
<gene>
    <name evidence="2" type="ORF">DM01DRAFT_1318772</name>
</gene>
<keyword evidence="3" id="KW-1185">Reference proteome</keyword>
<reference evidence="2 3" key="1">
    <citation type="submission" date="2016-07" db="EMBL/GenBank/DDBJ databases">
        <title>Pervasive Adenine N6-methylation of Active Genes in Fungi.</title>
        <authorList>
            <consortium name="DOE Joint Genome Institute"/>
            <person name="Mondo S.J."/>
            <person name="Dannebaum R.O."/>
            <person name="Kuo R.C."/>
            <person name="Labutti K."/>
            <person name="Haridas S."/>
            <person name="Kuo A."/>
            <person name="Salamov A."/>
            <person name="Ahrendt S.R."/>
            <person name="Lipzen A."/>
            <person name="Sullivan W."/>
            <person name="Andreopoulos W.B."/>
            <person name="Clum A."/>
            <person name="Lindquist E."/>
            <person name="Daum C."/>
            <person name="Ramamoorthy G.K."/>
            <person name="Gryganskyi A."/>
            <person name="Culley D."/>
            <person name="Magnuson J.K."/>
            <person name="James T.Y."/>
            <person name="O'Malley M.A."/>
            <person name="Stajich J.E."/>
            <person name="Spatafora J.W."/>
            <person name="Visel A."/>
            <person name="Grigoriev I.V."/>
        </authorList>
    </citation>
    <scope>NUCLEOTIDE SEQUENCE [LARGE SCALE GENOMIC DNA]</scope>
    <source>
        <strain evidence="2 3">NRRL 3301</strain>
    </source>
</reference>
<evidence type="ECO:0000256" key="1">
    <source>
        <dbReference type="SAM" id="MobiDB-lite"/>
    </source>
</evidence>
<dbReference type="OrthoDB" id="10451399at2759"/>
<accession>A0A1X2GNR8</accession>
<comment type="caution">
    <text evidence="2">The sequence shown here is derived from an EMBL/GenBank/DDBJ whole genome shotgun (WGS) entry which is preliminary data.</text>
</comment>
<dbReference type="AlphaFoldDB" id="A0A1X2GNR8"/>